<organism evidence="2 3">
    <name type="scientific">Genlisea aurea</name>
    <dbReference type="NCBI Taxonomy" id="192259"/>
    <lineage>
        <taxon>Eukaryota</taxon>
        <taxon>Viridiplantae</taxon>
        <taxon>Streptophyta</taxon>
        <taxon>Embryophyta</taxon>
        <taxon>Tracheophyta</taxon>
        <taxon>Spermatophyta</taxon>
        <taxon>Magnoliopsida</taxon>
        <taxon>eudicotyledons</taxon>
        <taxon>Gunneridae</taxon>
        <taxon>Pentapetalae</taxon>
        <taxon>asterids</taxon>
        <taxon>lamiids</taxon>
        <taxon>Lamiales</taxon>
        <taxon>Lentibulariaceae</taxon>
        <taxon>Genlisea</taxon>
    </lineage>
</organism>
<evidence type="ECO:0000313" key="2">
    <source>
        <dbReference type="EMBL" id="EPS65930.1"/>
    </source>
</evidence>
<gene>
    <name evidence="2" type="ORF">M569_08850</name>
</gene>
<protein>
    <submittedName>
        <fullName evidence="2">Uncharacterized protein</fullName>
    </submittedName>
</protein>
<dbReference type="AlphaFoldDB" id="S8CGI8"/>
<dbReference type="EMBL" id="AUSU01003950">
    <property type="protein sequence ID" value="EPS65930.1"/>
    <property type="molecule type" value="Genomic_DNA"/>
</dbReference>
<feature type="region of interest" description="Disordered" evidence="1">
    <location>
        <begin position="1"/>
        <end position="22"/>
    </location>
</feature>
<keyword evidence="3" id="KW-1185">Reference proteome</keyword>
<evidence type="ECO:0000256" key="1">
    <source>
        <dbReference type="SAM" id="MobiDB-lite"/>
    </source>
</evidence>
<proteinExistence type="predicted"/>
<dbReference type="Proteomes" id="UP000015453">
    <property type="component" value="Unassembled WGS sequence"/>
</dbReference>
<sequence>MSRNGTSSDESEWSPPSPPAISSRGSLRYIPAGEITIPHGVNIIDFLMAAMNAERITMLSVSNMIGYVGHVRILESTGRRRDYVGIYSIGYSVGTLVRINNQPSILYDLLFGFVRTSYNQRRPSVPGIVLSARAYRPVLVVVFPRPGTWNECGLEIPADSGDDMDCTRCKLREDQYNTDAGCLEEYNVGCGCMIKGHSVKPSPTTEALKLASRLKTDALMYVAEASLNYNHLSVKTFFIFHQK</sequence>
<accession>S8CGI8</accession>
<reference evidence="2 3" key="1">
    <citation type="journal article" date="2013" name="BMC Genomics">
        <title>The miniature genome of a carnivorous plant Genlisea aurea contains a low number of genes and short non-coding sequences.</title>
        <authorList>
            <person name="Leushkin E.V."/>
            <person name="Sutormin R.A."/>
            <person name="Nabieva E.R."/>
            <person name="Penin A.A."/>
            <person name="Kondrashov A.S."/>
            <person name="Logacheva M.D."/>
        </authorList>
    </citation>
    <scope>NUCLEOTIDE SEQUENCE [LARGE SCALE GENOMIC DNA]</scope>
</reference>
<evidence type="ECO:0000313" key="3">
    <source>
        <dbReference type="Proteomes" id="UP000015453"/>
    </source>
</evidence>
<comment type="caution">
    <text evidence="2">The sequence shown here is derived from an EMBL/GenBank/DDBJ whole genome shotgun (WGS) entry which is preliminary data.</text>
</comment>
<name>S8CGI8_9LAMI</name>